<proteinExistence type="predicted"/>
<dbReference type="Proteomes" id="UP000237000">
    <property type="component" value="Unassembled WGS sequence"/>
</dbReference>
<feature type="region of interest" description="Disordered" evidence="1">
    <location>
        <begin position="71"/>
        <end position="112"/>
    </location>
</feature>
<dbReference type="AlphaFoldDB" id="A0A2P5FYM8"/>
<dbReference type="InParanoid" id="A0A2P5FYM8"/>
<keyword evidence="3" id="KW-1185">Reference proteome</keyword>
<reference evidence="3" key="1">
    <citation type="submission" date="2016-06" db="EMBL/GenBank/DDBJ databases">
        <title>Parallel loss of symbiosis genes in relatives of nitrogen-fixing non-legume Parasponia.</title>
        <authorList>
            <person name="Van Velzen R."/>
            <person name="Holmer R."/>
            <person name="Bu F."/>
            <person name="Rutten L."/>
            <person name="Van Zeijl A."/>
            <person name="Liu W."/>
            <person name="Santuari L."/>
            <person name="Cao Q."/>
            <person name="Sharma T."/>
            <person name="Shen D."/>
            <person name="Roswanjaya Y."/>
            <person name="Wardhani T."/>
            <person name="Kalhor M.S."/>
            <person name="Jansen J."/>
            <person name="Van den Hoogen J."/>
            <person name="Gungor B."/>
            <person name="Hartog M."/>
            <person name="Hontelez J."/>
            <person name="Verver J."/>
            <person name="Yang W.-C."/>
            <person name="Schijlen E."/>
            <person name="Repin R."/>
            <person name="Schilthuizen M."/>
            <person name="Schranz E."/>
            <person name="Heidstra R."/>
            <person name="Miyata K."/>
            <person name="Fedorova E."/>
            <person name="Kohlen W."/>
            <person name="Bisseling T."/>
            <person name="Smit S."/>
            <person name="Geurts R."/>
        </authorList>
    </citation>
    <scope>NUCLEOTIDE SEQUENCE [LARGE SCALE GENOMIC DNA]</scope>
    <source>
        <strain evidence="3">cv. RG33-2</strain>
    </source>
</reference>
<protein>
    <submittedName>
        <fullName evidence="2">Uncharacterized protein</fullName>
    </submittedName>
</protein>
<feature type="compositionally biased region" description="Low complexity" evidence="1">
    <location>
        <begin position="74"/>
        <end position="92"/>
    </location>
</feature>
<evidence type="ECO:0000313" key="2">
    <source>
        <dbReference type="EMBL" id="POO02867.1"/>
    </source>
</evidence>
<dbReference type="EMBL" id="JXTC01000003">
    <property type="protein sequence ID" value="POO02867.1"/>
    <property type="molecule type" value="Genomic_DNA"/>
</dbReference>
<evidence type="ECO:0000313" key="3">
    <source>
        <dbReference type="Proteomes" id="UP000237000"/>
    </source>
</evidence>
<accession>A0A2P5FYM8</accession>
<evidence type="ECO:0000256" key="1">
    <source>
        <dbReference type="SAM" id="MobiDB-lite"/>
    </source>
</evidence>
<feature type="compositionally biased region" description="Polar residues" evidence="1">
    <location>
        <begin position="93"/>
        <end position="112"/>
    </location>
</feature>
<organism evidence="2 3">
    <name type="scientific">Trema orientale</name>
    <name type="common">Charcoal tree</name>
    <name type="synonym">Celtis orientalis</name>
    <dbReference type="NCBI Taxonomy" id="63057"/>
    <lineage>
        <taxon>Eukaryota</taxon>
        <taxon>Viridiplantae</taxon>
        <taxon>Streptophyta</taxon>
        <taxon>Embryophyta</taxon>
        <taxon>Tracheophyta</taxon>
        <taxon>Spermatophyta</taxon>
        <taxon>Magnoliopsida</taxon>
        <taxon>eudicotyledons</taxon>
        <taxon>Gunneridae</taxon>
        <taxon>Pentapetalae</taxon>
        <taxon>rosids</taxon>
        <taxon>fabids</taxon>
        <taxon>Rosales</taxon>
        <taxon>Cannabaceae</taxon>
        <taxon>Trema</taxon>
    </lineage>
</organism>
<sequence length="189" mass="20508">MNMKELEHLFKIAEDAHKETHDEFAARQLSTEEKLAQLTAVVTELSAMIDTLTDHVLQRGKTLESCQPVASIPASTVTHHSGSSSSQQASPSTLPQDVRTSQSGLLPTPVQHSQVNTSSVTASIATPIGFNIKYLNPAPTVAPAEPAYRFVALQGRYIVPSYVYILTRLFGCSSSKLFSTCASVYFSIH</sequence>
<gene>
    <name evidence="2" type="ORF">TorRG33x02_009280</name>
</gene>
<name>A0A2P5FYM8_TREOI</name>
<comment type="caution">
    <text evidence="2">The sequence shown here is derived from an EMBL/GenBank/DDBJ whole genome shotgun (WGS) entry which is preliminary data.</text>
</comment>